<keyword evidence="3" id="KW-1185">Reference proteome</keyword>
<dbReference type="PANTHER" id="PTHR42877:SF4">
    <property type="entry name" value="FAD_NAD(P)-BINDING DOMAIN-CONTAINING PROTEIN-RELATED"/>
    <property type="match status" value="1"/>
</dbReference>
<accession>A0A849C034</accession>
<comment type="caution">
    <text evidence="2">The sequence shown here is derived from an EMBL/GenBank/DDBJ whole genome shotgun (WGS) entry which is preliminary data.</text>
</comment>
<dbReference type="Proteomes" id="UP000586827">
    <property type="component" value="Unassembled WGS sequence"/>
</dbReference>
<dbReference type="AlphaFoldDB" id="A0A849C034"/>
<dbReference type="InterPro" id="IPR036188">
    <property type="entry name" value="FAD/NAD-bd_sf"/>
</dbReference>
<reference evidence="2 3" key="1">
    <citation type="submission" date="2020-05" db="EMBL/GenBank/DDBJ databases">
        <title>MicrobeNet Type strains.</title>
        <authorList>
            <person name="Nicholson A.C."/>
        </authorList>
    </citation>
    <scope>NUCLEOTIDE SEQUENCE [LARGE SCALE GENOMIC DNA]</scope>
    <source>
        <strain evidence="2 3">JCM 3224</strain>
    </source>
</reference>
<dbReference type="EMBL" id="JABELX010000004">
    <property type="protein sequence ID" value="NNH70958.1"/>
    <property type="molecule type" value="Genomic_DNA"/>
</dbReference>
<dbReference type="PRINTS" id="PR00411">
    <property type="entry name" value="PNDRDTASEI"/>
</dbReference>
<dbReference type="PANTHER" id="PTHR42877">
    <property type="entry name" value="L-ORNITHINE N(5)-MONOOXYGENASE-RELATED"/>
    <property type="match status" value="1"/>
</dbReference>
<dbReference type="Pfam" id="PF13738">
    <property type="entry name" value="Pyr_redox_3"/>
    <property type="match status" value="1"/>
</dbReference>
<organism evidence="2 3">
    <name type="scientific">Nocardia uniformis</name>
    <dbReference type="NCBI Taxonomy" id="53432"/>
    <lineage>
        <taxon>Bacteria</taxon>
        <taxon>Bacillati</taxon>
        <taxon>Actinomycetota</taxon>
        <taxon>Actinomycetes</taxon>
        <taxon>Mycobacteriales</taxon>
        <taxon>Nocardiaceae</taxon>
        <taxon>Nocardia</taxon>
    </lineage>
</organism>
<evidence type="ECO:0000256" key="1">
    <source>
        <dbReference type="SAM" id="MobiDB-lite"/>
    </source>
</evidence>
<feature type="region of interest" description="Disordered" evidence="1">
    <location>
        <begin position="523"/>
        <end position="563"/>
    </location>
</feature>
<evidence type="ECO:0000313" key="3">
    <source>
        <dbReference type="Proteomes" id="UP000586827"/>
    </source>
</evidence>
<evidence type="ECO:0000313" key="2">
    <source>
        <dbReference type="EMBL" id="NNH70958.1"/>
    </source>
</evidence>
<sequence>MSSTAVAETAPLTRPDHEVVIIGAGFGGIATGVALKQAGVEDFVIFDKHSGIGGTWWANRYPGIAVDIPAVYYSLSYMPFRTSTRVFPPGHEVQEYTEQIVDEYGLRPHITLNTRVSGAIWDERTHLWTVRFDDRTVTCRFLCPALGYLEVPKLPDIPGIDRFAGKAVHTADWDHDFDYAGKRIGVIGTGATALQLIPELADIAEHLTVFQRTPIWLAPKPDFRVDWGLDQFLQRNDRTRKVVRGAVAAGIDLGLVGLALSMRRLPRVAPALTAGARGAYRMWLRDKELYDKLAPTYAPGCKRPSLSSRYMKTFKNRDRTSLITEGIERVTEKGVVTADGVEHPIDVLVCATGFRVCERGFSPAFEMIGAEGKELGDYWHETRYHAYQGVTVPGWPNMFMVACGPNSVILGSILTTVENTAAKARRLIVEARRRGATRVDVTPEAYREYADKCLEKMEGSLWVTAPCAGSNTYYVNYQGDLAVRPSTNIGQWLGTRHFPWRAYQFGKLAPGPQPAAPVKKAVAKKTAAKKPAAVKAPAKKTAAKPPAAQQIPAQPLAADNPTQ</sequence>
<dbReference type="RefSeq" id="WP_067523197.1">
    <property type="nucleotide sequence ID" value="NZ_JABELX010000004.1"/>
</dbReference>
<name>A0A849C034_9NOCA</name>
<gene>
    <name evidence="2" type="ORF">HLB23_13985</name>
</gene>
<proteinExistence type="predicted"/>
<protein>
    <submittedName>
        <fullName evidence="2">NAD(P)/FAD-dependent oxidoreductase</fullName>
    </submittedName>
</protein>
<dbReference type="SUPFAM" id="SSF51905">
    <property type="entry name" value="FAD/NAD(P)-binding domain"/>
    <property type="match status" value="2"/>
</dbReference>
<dbReference type="Gene3D" id="3.50.50.60">
    <property type="entry name" value="FAD/NAD(P)-binding domain"/>
    <property type="match status" value="2"/>
</dbReference>
<dbReference type="InterPro" id="IPR051209">
    <property type="entry name" value="FAD-bind_Monooxygenase_sf"/>
</dbReference>
<feature type="compositionally biased region" description="Low complexity" evidence="1">
    <location>
        <begin position="543"/>
        <end position="563"/>
    </location>
</feature>